<dbReference type="EMBL" id="CP027850">
    <property type="protein sequence ID" value="AVQ01982.1"/>
    <property type="molecule type" value="Genomic_DNA"/>
</dbReference>
<proteinExistence type="predicted"/>
<evidence type="ECO:0000256" key="1">
    <source>
        <dbReference type="ARBA" id="ARBA00001445"/>
    </source>
</evidence>
<dbReference type="InterPro" id="IPR013783">
    <property type="entry name" value="Ig-like_fold"/>
</dbReference>
<dbReference type="Proteomes" id="UP000240527">
    <property type="component" value="Chromosome"/>
</dbReference>
<dbReference type="InterPro" id="IPR013737">
    <property type="entry name" value="Bac_rhamnosid_N"/>
</dbReference>
<dbReference type="Gene3D" id="2.60.40.10">
    <property type="entry name" value="Immunoglobulins"/>
    <property type="match status" value="1"/>
</dbReference>
<gene>
    <name evidence="8" type="ORF">B7G68_09070</name>
</gene>
<organism evidence="8 9">
    <name type="scientific">Caulobacter segnis</name>
    <dbReference type="NCBI Taxonomy" id="88688"/>
    <lineage>
        <taxon>Bacteria</taxon>
        <taxon>Pseudomonadati</taxon>
        <taxon>Pseudomonadota</taxon>
        <taxon>Alphaproteobacteria</taxon>
        <taxon>Caulobacterales</taxon>
        <taxon>Caulobacteraceae</taxon>
        <taxon>Caulobacter</taxon>
    </lineage>
</organism>
<sequence length="1044" mass="113543">MQIDRRRVMLLGGAGSLVVAQGEAAPLGAAAISDCRVCGLETPLALGAATPRFSWRLSGPRPQAAYRITVARSAADLSAPRDLVWDSGKVASGQSFDIAFGGPAAAPRQVFWWRVEAWDDKGARAVGRPARWETGLLSASDWNAAWLAAEDATAKADRLAGVHWISGPESITDKTSKRCYRTSFEVPAQSDGTLFLAASGLAGVFLNGQELAAGEEEPTRFTTMSPYPLALRQGRNVIAIAQTPSRDLGGPQPMLCALIRLGGSERRLSTAEGWKTTVNAPEGWTLPDFDDGAWPAATTARNRPRGQPLPPGAATHLRRAFRLDKPVAQARLYATALGAYEAWINGAPADERKMAPEPTNLLERVLYQAYDVTAALRAGDNVLGLWVGDGWYASEFSANARFCFGPAPCRAMAQLEILFIDGSRQVIATDDQWRIAPSAILTSEIYDGEVYDARQEIKDWALPGTPQGGWRPAETVEAPNLPIDPQVSPPIRVTQRLKPKAVTSPKPGVHVFDFGQNFAGWAELAISGKAGTRIELLFGEYLKPDGQVDQANLRTAFARDTYVLKGQGREVWSPRFTYHGFRYVEVRGLANAPAADLLTGLVGHNDIRVSGVLRVGAPVVEQFWRNSVWSQRSNFFGLPTDCPQRDERLGWLGDAAVFWPAAAYNMDVEAFTRRFMGDVRRAQRPDGQFPDCIPPFMVPSSRSAPGWSDAGVILPYTAWRQYGDTGVIAENWEAMERYLAFILAKNPDYLWKSSKGNDYGDWLAVDAKYLGEATTPKDLIGTAFWAADAAMMRDMAKAIGKAEAAERYRALFEAIRAAFAGAYVQADGKIGNGSQTSYILAIRFGLLSPEQASEAGRRLAADIAARGGKLSTGFLGTPHILDALADTGHEATAVGLLLQRDYPSWGYMVTKGATTMWERWNSDTGDLSMNSYNHYAFGAIGDFLFRRIAGLAAVEPGFAKVVIAPIFDRRLGSAGADYDSVSGRLSSNWRYEGDTVRLDLSIPPGVQAEVVIPTAARAVRVDGRPVPSARFRVERGQHRVVFTA</sequence>
<keyword evidence="3" id="KW-0378">Hydrolase</keyword>
<feature type="domain" description="Alpha-L-rhamnosidase six-hairpin glycosidase" evidence="6">
    <location>
        <begin position="611"/>
        <end position="948"/>
    </location>
</feature>
<evidence type="ECO:0000256" key="3">
    <source>
        <dbReference type="ARBA" id="ARBA00022801"/>
    </source>
</evidence>
<feature type="domain" description="Bacterial alpha-L-rhamnosidase N-terminal" evidence="5">
    <location>
        <begin position="325"/>
        <end position="495"/>
    </location>
</feature>
<dbReference type="InterPro" id="IPR012341">
    <property type="entry name" value="6hp_glycosidase-like_sf"/>
</dbReference>
<dbReference type="Pfam" id="PF17390">
    <property type="entry name" value="Bac_rhamnosid_C"/>
    <property type="match status" value="1"/>
</dbReference>
<dbReference type="Pfam" id="PF08531">
    <property type="entry name" value="Bac_rhamnosid_N"/>
    <property type="match status" value="1"/>
</dbReference>
<dbReference type="InterPro" id="IPR008928">
    <property type="entry name" value="6-hairpin_glycosidase_sf"/>
</dbReference>
<dbReference type="Gene3D" id="1.50.10.10">
    <property type="match status" value="1"/>
</dbReference>
<dbReference type="PROSITE" id="PS51318">
    <property type="entry name" value="TAT"/>
    <property type="match status" value="1"/>
</dbReference>
<dbReference type="Pfam" id="PF05592">
    <property type="entry name" value="Bac_rhamnosid"/>
    <property type="match status" value="1"/>
</dbReference>
<feature type="domain" description="Alpha-L-rhamnosidase C-terminal" evidence="7">
    <location>
        <begin position="950"/>
        <end position="1021"/>
    </location>
</feature>
<evidence type="ECO:0000259" key="7">
    <source>
        <dbReference type="Pfam" id="PF17390"/>
    </source>
</evidence>
<evidence type="ECO:0000259" key="4">
    <source>
        <dbReference type="Pfam" id="PF05592"/>
    </source>
</evidence>
<accession>A0ABN5ISJ0</accession>
<protein>
    <recommendedName>
        <fullName evidence="2">alpha-L-rhamnosidase</fullName>
        <ecNumber evidence="2">3.2.1.40</ecNumber>
    </recommendedName>
</protein>
<dbReference type="Gene3D" id="2.60.120.260">
    <property type="entry name" value="Galactose-binding domain-like"/>
    <property type="match status" value="3"/>
</dbReference>
<dbReference type="InterPro" id="IPR008902">
    <property type="entry name" value="Rhamnosid_concanavalin"/>
</dbReference>
<dbReference type="InterPro" id="IPR006311">
    <property type="entry name" value="TAT_signal"/>
</dbReference>
<evidence type="ECO:0000256" key="2">
    <source>
        <dbReference type="ARBA" id="ARBA00012652"/>
    </source>
</evidence>
<feature type="domain" description="Alpha-L-rhamnosidase concanavalin-like" evidence="4">
    <location>
        <begin position="506"/>
        <end position="602"/>
    </location>
</feature>
<dbReference type="InterPro" id="IPR016007">
    <property type="entry name" value="Alpha_rhamnosid"/>
</dbReference>
<keyword evidence="9" id="KW-1185">Reference proteome</keyword>
<dbReference type="InterPro" id="IPR035396">
    <property type="entry name" value="Bac_rhamnosid6H"/>
</dbReference>
<dbReference type="PIRSF" id="PIRSF010631">
    <property type="entry name" value="A-rhamnsds"/>
    <property type="match status" value="1"/>
</dbReference>
<evidence type="ECO:0000313" key="8">
    <source>
        <dbReference type="EMBL" id="AVQ01982.1"/>
    </source>
</evidence>
<dbReference type="Pfam" id="PF17389">
    <property type="entry name" value="Bac_rhamnosid6H"/>
    <property type="match status" value="1"/>
</dbReference>
<evidence type="ECO:0000259" key="6">
    <source>
        <dbReference type="Pfam" id="PF17389"/>
    </source>
</evidence>
<dbReference type="InterPro" id="IPR008979">
    <property type="entry name" value="Galactose-bd-like_sf"/>
</dbReference>
<reference evidence="8 9" key="1">
    <citation type="journal article" date="2015" name="Biotechnol. Bioeng.">
        <title>Genome sequence and phenotypic characterization of Caulobacter segnis.</title>
        <authorList>
            <person name="Patel S."/>
            <person name="Fletcher B."/>
            <person name="Scott D.C."/>
            <person name="Ely B."/>
        </authorList>
    </citation>
    <scope>NUCLEOTIDE SEQUENCE [LARGE SCALE GENOMIC DNA]</scope>
    <source>
        <strain evidence="8 9">TK0059</strain>
    </source>
</reference>
<dbReference type="PANTHER" id="PTHR33307">
    <property type="entry name" value="ALPHA-RHAMNOSIDASE (EUROFUNG)"/>
    <property type="match status" value="1"/>
</dbReference>
<dbReference type="InterPro" id="IPR035398">
    <property type="entry name" value="Bac_rhamnosid_C"/>
</dbReference>
<dbReference type="SUPFAM" id="SSF48208">
    <property type="entry name" value="Six-hairpin glycosidases"/>
    <property type="match status" value="1"/>
</dbReference>
<evidence type="ECO:0000313" key="9">
    <source>
        <dbReference type="Proteomes" id="UP000240527"/>
    </source>
</evidence>
<dbReference type="RefSeq" id="WP_013078899.1">
    <property type="nucleotide sequence ID" value="NZ_CP027850.1"/>
</dbReference>
<dbReference type="EC" id="3.2.1.40" evidence="2"/>
<evidence type="ECO:0000259" key="5">
    <source>
        <dbReference type="Pfam" id="PF08531"/>
    </source>
</evidence>
<dbReference type="Gene3D" id="2.60.420.10">
    <property type="entry name" value="Maltose phosphorylase, domain 3"/>
    <property type="match status" value="1"/>
</dbReference>
<dbReference type="Pfam" id="PF25788">
    <property type="entry name" value="Ig_Rha78A_N"/>
    <property type="match status" value="1"/>
</dbReference>
<dbReference type="PANTHER" id="PTHR33307:SF6">
    <property type="entry name" value="ALPHA-RHAMNOSIDASE (EUROFUNG)-RELATED"/>
    <property type="match status" value="1"/>
</dbReference>
<dbReference type="SUPFAM" id="SSF49785">
    <property type="entry name" value="Galactose-binding domain-like"/>
    <property type="match status" value="1"/>
</dbReference>
<comment type="catalytic activity">
    <reaction evidence="1">
        <text>Hydrolysis of terminal non-reducing alpha-L-rhamnose residues in alpha-L-rhamnosides.</text>
        <dbReference type="EC" id="3.2.1.40"/>
    </reaction>
</comment>
<name>A0ABN5ISJ0_9CAUL</name>